<dbReference type="EMBL" id="ML119656">
    <property type="protein sequence ID" value="RPA84918.1"/>
    <property type="molecule type" value="Genomic_DNA"/>
</dbReference>
<evidence type="ECO:0000313" key="1">
    <source>
        <dbReference type="EMBL" id="RPA84918.1"/>
    </source>
</evidence>
<evidence type="ECO:0000313" key="2">
    <source>
        <dbReference type="Proteomes" id="UP000275078"/>
    </source>
</evidence>
<name>A0A3N4IJP1_ASCIM</name>
<proteinExistence type="predicted"/>
<accession>A0A3N4IJP1</accession>
<organism evidence="1 2">
    <name type="scientific">Ascobolus immersus RN42</name>
    <dbReference type="NCBI Taxonomy" id="1160509"/>
    <lineage>
        <taxon>Eukaryota</taxon>
        <taxon>Fungi</taxon>
        <taxon>Dikarya</taxon>
        <taxon>Ascomycota</taxon>
        <taxon>Pezizomycotina</taxon>
        <taxon>Pezizomycetes</taxon>
        <taxon>Pezizales</taxon>
        <taxon>Ascobolaceae</taxon>
        <taxon>Ascobolus</taxon>
    </lineage>
</organism>
<keyword evidence="2" id="KW-1185">Reference proteome</keyword>
<dbReference type="AlphaFoldDB" id="A0A3N4IJP1"/>
<protein>
    <submittedName>
        <fullName evidence="1">Uncharacterized protein</fullName>
    </submittedName>
</protein>
<reference evidence="1 2" key="1">
    <citation type="journal article" date="2018" name="Nat. Ecol. Evol.">
        <title>Pezizomycetes genomes reveal the molecular basis of ectomycorrhizal truffle lifestyle.</title>
        <authorList>
            <person name="Murat C."/>
            <person name="Payen T."/>
            <person name="Noel B."/>
            <person name="Kuo A."/>
            <person name="Morin E."/>
            <person name="Chen J."/>
            <person name="Kohler A."/>
            <person name="Krizsan K."/>
            <person name="Balestrini R."/>
            <person name="Da Silva C."/>
            <person name="Montanini B."/>
            <person name="Hainaut M."/>
            <person name="Levati E."/>
            <person name="Barry K.W."/>
            <person name="Belfiori B."/>
            <person name="Cichocki N."/>
            <person name="Clum A."/>
            <person name="Dockter R.B."/>
            <person name="Fauchery L."/>
            <person name="Guy J."/>
            <person name="Iotti M."/>
            <person name="Le Tacon F."/>
            <person name="Lindquist E.A."/>
            <person name="Lipzen A."/>
            <person name="Malagnac F."/>
            <person name="Mello A."/>
            <person name="Molinier V."/>
            <person name="Miyauchi S."/>
            <person name="Poulain J."/>
            <person name="Riccioni C."/>
            <person name="Rubini A."/>
            <person name="Sitrit Y."/>
            <person name="Splivallo R."/>
            <person name="Traeger S."/>
            <person name="Wang M."/>
            <person name="Zifcakova L."/>
            <person name="Wipf D."/>
            <person name="Zambonelli A."/>
            <person name="Paolocci F."/>
            <person name="Nowrousian M."/>
            <person name="Ottonello S."/>
            <person name="Baldrian P."/>
            <person name="Spatafora J.W."/>
            <person name="Henrissat B."/>
            <person name="Nagy L.G."/>
            <person name="Aury J.M."/>
            <person name="Wincker P."/>
            <person name="Grigoriev I.V."/>
            <person name="Bonfante P."/>
            <person name="Martin F.M."/>
        </authorList>
    </citation>
    <scope>NUCLEOTIDE SEQUENCE [LARGE SCALE GENOMIC DNA]</scope>
    <source>
        <strain evidence="1 2">RN42</strain>
    </source>
</reference>
<gene>
    <name evidence="1" type="ORF">BJ508DRAFT_303310</name>
</gene>
<dbReference type="Proteomes" id="UP000275078">
    <property type="component" value="Unassembled WGS sequence"/>
</dbReference>
<sequence>MPLKEPAFPPSYLMVESTNPVLNGTYLSATRIAPAMSHYVDPQRYPASVTTTRNKTEASVLQLIPPQKVYQFPAGYPYNLQILPIQAQSTAHCTNSEEGWTLQEFGEDNKVRRVTYVNEEVACGTGREALSECRQVWRNSGWDGTVFVGHDHPDRHVGFTRMASGDNEYIMPNGANFAACVRPGGESTVMQYLWR</sequence>